<dbReference type="Gene3D" id="1.20.5.540">
    <property type="entry name" value="Single helix bin"/>
    <property type="match status" value="1"/>
</dbReference>
<reference evidence="3 4" key="1">
    <citation type="submission" date="2021-06" db="EMBL/GenBank/DDBJ databases">
        <authorList>
            <person name="Palmer J.M."/>
        </authorList>
    </citation>
    <scope>NUCLEOTIDE SEQUENCE [LARGE SCALE GENOMIC DNA]</scope>
    <source>
        <strain evidence="3 4">XC_2019</strain>
        <tissue evidence="3">Muscle</tissue>
    </source>
</reference>
<evidence type="ECO:0000256" key="1">
    <source>
        <dbReference type="SAM" id="MobiDB-lite"/>
    </source>
</evidence>
<dbReference type="EMBL" id="JAHRIN010000001">
    <property type="protein sequence ID" value="MEQ2190331.1"/>
    <property type="molecule type" value="Genomic_DNA"/>
</dbReference>
<keyword evidence="4" id="KW-1185">Reference proteome</keyword>
<evidence type="ECO:0000313" key="4">
    <source>
        <dbReference type="Proteomes" id="UP001434883"/>
    </source>
</evidence>
<evidence type="ECO:0000313" key="3">
    <source>
        <dbReference type="EMBL" id="MEQ2190331.1"/>
    </source>
</evidence>
<proteinExistence type="predicted"/>
<dbReference type="Gene3D" id="1.20.120.330">
    <property type="entry name" value="Nucleotidyltransferases domain 2"/>
    <property type="match status" value="1"/>
</dbReference>
<evidence type="ECO:0000259" key="2">
    <source>
        <dbReference type="Pfam" id="PF03623"/>
    </source>
</evidence>
<feature type="domain" description="Focal AT" evidence="2">
    <location>
        <begin position="81"/>
        <end position="144"/>
    </location>
</feature>
<sequence length="162" mass="18625">KDNRTLWEKERVEDTLQRQRQEMLKDKQWLEQEERQLPTAELDRSGDEVYTAVMAMVKQVVRLKNDVTMLPASEYPTAVKIEGTKKLLNKDLGELINKMRLAQQNYVTSLKEDCQKQMLAAAHTLALDSKNLLDAVDQARVRANLARPKPNSQDKGEEDSSE</sequence>
<dbReference type="InterPro" id="IPR036137">
    <property type="entry name" value="Focal_adhe_kin_target_dom_sf"/>
</dbReference>
<comment type="caution">
    <text evidence="3">The sequence shown here is derived from an EMBL/GenBank/DDBJ whole genome shotgun (WGS) entry which is preliminary data.</text>
</comment>
<protein>
    <recommendedName>
        <fullName evidence="2">Focal AT domain-containing protein</fullName>
    </recommendedName>
</protein>
<organism evidence="3 4">
    <name type="scientific">Xenoophorus captivus</name>
    <dbReference type="NCBI Taxonomy" id="1517983"/>
    <lineage>
        <taxon>Eukaryota</taxon>
        <taxon>Metazoa</taxon>
        <taxon>Chordata</taxon>
        <taxon>Craniata</taxon>
        <taxon>Vertebrata</taxon>
        <taxon>Euteleostomi</taxon>
        <taxon>Actinopterygii</taxon>
        <taxon>Neopterygii</taxon>
        <taxon>Teleostei</taxon>
        <taxon>Neoteleostei</taxon>
        <taxon>Acanthomorphata</taxon>
        <taxon>Ovalentaria</taxon>
        <taxon>Atherinomorphae</taxon>
        <taxon>Cyprinodontiformes</taxon>
        <taxon>Goodeidae</taxon>
        <taxon>Xenoophorus</taxon>
    </lineage>
</organism>
<gene>
    <name evidence="3" type="ORF">XENOCAPTIV_028746</name>
</gene>
<name>A0ABV0Q3G5_9TELE</name>
<feature type="domain" description="Focal AT" evidence="2">
    <location>
        <begin position="39"/>
        <end position="80"/>
    </location>
</feature>
<dbReference type="Pfam" id="PF03623">
    <property type="entry name" value="Focal_AT"/>
    <property type="match status" value="2"/>
</dbReference>
<accession>A0ABV0Q3G5</accession>
<dbReference type="Proteomes" id="UP001434883">
    <property type="component" value="Unassembled WGS sequence"/>
</dbReference>
<feature type="region of interest" description="Disordered" evidence="1">
    <location>
        <begin position="143"/>
        <end position="162"/>
    </location>
</feature>
<feature type="non-terminal residue" evidence="3">
    <location>
        <position position="1"/>
    </location>
</feature>
<dbReference type="InterPro" id="IPR005189">
    <property type="entry name" value="Focal_adhesion_kin_target_dom"/>
</dbReference>
<dbReference type="SUPFAM" id="SSF68993">
    <property type="entry name" value="FAT domain of focal adhesion kinase"/>
    <property type="match status" value="1"/>
</dbReference>